<keyword evidence="2" id="KW-1185">Reference proteome</keyword>
<comment type="caution">
    <text evidence="1">The sequence shown here is derived from an EMBL/GenBank/DDBJ whole genome shotgun (WGS) entry which is preliminary data.</text>
</comment>
<dbReference type="InterPro" id="IPR040871">
    <property type="entry name" value="HopA1"/>
</dbReference>
<gene>
    <name evidence="1" type="ORF">VAE063_1000501</name>
</gene>
<evidence type="ECO:0000313" key="1">
    <source>
        <dbReference type="EMBL" id="CAH8194691.1"/>
    </source>
</evidence>
<accession>A0ABN8TMY9</accession>
<protein>
    <submittedName>
        <fullName evidence="1">Uncharacterized protein</fullName>
    </submittedName>
</protein>
<proteinExistence type="predicted"/>
<organism evidence="1 2">
    <name type="scientific">Vibrio aestuarianus</name>
    <dbReference type="NCBI Taxonomy" id="28171"/>
    <lineage>
        <taxon>Bacteria</taxon>
        <taxon>Pseudomonadati</taxon>
        <taxon>Pseudomonadota</taxon>
        <taxon>Gammaproteobacteria</taxon>
        <taxon>Vibrionales</taxon>
        <taxon>Vibrionaceae</taxon>
        <taxon>Vibrio</taxon>
    </lineage>
</organism>
<name>A0ABN8TMY9_9VIBR</name>
<evidence type="ECO:0000313" key="2">
    <source>
        <dbReference type="Proteomes" id="UP001152658"/>
    </source>
</evidence>
<dbReference type="Proteomes" id="UP001152658">
    <property type="component" value="Unassembled WGS sequence"/>
</dbReference>
<dbReference type="Pfam" id="PF17914">
    <property type="entry name" value="HopA1"/>
    <property type="match status" value="1"/>
</dbReference>
<reference evidence="1" key="1">
    <citation type="submission" date="2022-06" db="EMBL/GenBank/DDBJ databases">
        <authorList>
            <person name="Goudenege D."/>
            <person name="Le Roux F."/>
        </authorList>
    </citation>
    <scope>NUCLEOTIDE SEQUENCE</scope>
    <source>
        <strain evidence="1">12-063</strain>
    </source>
</reference>
<dbReference type="EMBL" id="CALYLK010000001">
    <property type="protein sequence ID" value="CAH8194691.1"/>
    <property type="molecule type" value="Genomic_DNA"/>
</dbReference>
<sequence length="233" mass="25983">MYVEDTPKDIVGLETAQKDQLCACLADIHLKGIKVTEDPFFDGTTSRIGFYYFSPLSIRKQESREHSRITLTLQSSKVKDVLPSLAEMVRDNPFIRVSKVTGPDYLGTRTDSFIFYLQGTDIGEALKLVEQLNGNSTIKEALIDHTPMGMKSLAPGVSYSEFSSISPIGGIPRSSHGFLRAQIITSAIAKWAKQEDRTKLKLYQYIDKEFSRCGYDPKDSALLSKKSNGARTQ</sequence>